<evidence type="ECO:0000313" key="10">
    <source>
        <dbReference type="EMBL" id="KHQ51174.1"/>
    </source>
</evidence>
<keyword evidence="7" id="KW-0067">ATP-binding</keyword>
<dbReference type="Gene3D" id="3.40.50.180">
    <property type="entry name" value="Methylesterase CheB, C-terminal domain"/>
    <property type="match status" value="1"/>
</dbReference>
<dbReference type="SUPFAM" id="SSF53335">
    <property type="entry name" value="S-adenosyl-L-methionine-dependent methyltransferases"/>
    <property type="match status" value="1"/>
</dbReference>
<dbReference type="PANTHER" id="PTHR41523">
    <property type="entry name" value="TWO-COMPONENT SYSTEM SENSOR PROTEIN"/>
    <property type="match status" value="1"/>
</dbReference>
<dbReference type="STRING" id="561184.SAMN05216376_1206"/>
<evidence type="ECO:0000256" key="1">
    <source>
        <dbReference type="ARBA" id="ARBA00000085"/>
    </source>
</evidence>
<dbReference type="GO" id="GO:0000156">
    <property type="term" value="F:phosphorelay response regulator activity"/>
    <property type="evidence" value="ECO:0007669"/>
    <property type="project" value="InterPro"/>
</dbReference>
<evidence type="ECO:0000256" key="4">
    <source>
        <dbReference type="ARBA" id="ARBA00022679"/>
    </source>
</evidence>
<evidence type="ECO:0000313" key="11">
    <source>
        <dbReference type="Proteomes" id="UP000030960"/>
    </source>
</evidence>
<organism evidence="10 11">
    <name type="scientific">Mameliella alba</name>
    <dbReference type="NCBI Taxonomy" id="561184"/>
    <lineage>
        <taxon>Bacteria</taxon>
        <taxon>Pseudomonadati</taxon>
        <taxon>Pseudomonadota</taxon>
        <taxon>Alphaproteobacteria</taxon>
        <taxon>Rhodobacterales</taxon>
        <taxon>Roseobacteraceae</taxon>
        <taxon>Mameliella</taxon>
    </lineage>
</organism>
<dbReference type="Pfam" id="PF01339">
    <property type="entry name" value="CheB_methylest"/>
    <property type="match status" value="1"/>
</dbReference>
<dbReference type="PRINTS" id="PR00996">
    <property type="entry name" value="CHERMTFRASE"/>
</dbReference>
<gene>
    <name evidence="10" type="ORF">OA50_04205</name>
</gene>
<keyword evidence="3" id="KW-0597">Phosphoprotein</keyword>
<dbReference type="GO" id="GO:0006935">
    <property type="term" value="P:chemotaxis"/>
    <property type="evidence" value="ECO:0007669"/>
    <property type="project" value="InterPro"/>
</dbReference>
<dbReference type="Pfam" id="PF08448">
    <property type="entry name" value="PAS_4"/>
    <property type="match status" value="1"/>
</dbReference>
<dbReference type="PANTHER" id="PTHR41523:SF7">
    <property type="entry name" value="HISTIDINE KINASE"/>
    <property type="match status" value="1"/>
</dbReference>
<proteinExistence type="predicted"/>
<accession>A0A0B3SKU1</accession>
<dbReference type="SUPFAM" id="SSF52738">
    <property type="entry name" value="Methylesterase CheB, C-terminal domain"/>
    <property type="match status" value="1"/>
</dbReference>
<feature type="domain" description="CheR-type methyltransferase" evidence="9">
    <location>
        <begin position="187"/>
        <end position="407"/>
    </location>
</feature>
<dbReference type="GO" id="GO:0005524">
    <property type="term" value="F:ATP binding"/>
    <property type="evidence" value="ECO:0007669"/>
    <property type="project" value="UniProtKB-KW"/>
</dbReference>
<evidence type="ECO:0000256" key="2">
    <source>
        <dbReference type="ARBA" id="ARBA00012438"/>
    </source>
</evidence>
<comment type="caution">
    <text evidence="10">The sequence shown here is derived from an EMBL/GenBank/DDBJ whole genome shotgun (WGS) entry which is preliminary data.</text>
</comment>
<dbReference type="InterPro" id="IPR036890">
    <property type="entry name" value="HATPase_C_sf"/>
</dbReference>
<keyword evidence="11" id="KW-1185">Reference proteome</keyword>
<dbReference type="GO" id="GO:0004673">
    <property type="term" value="F:protein histidine kinase activity"/>
    <property type="evidence" value="ECO:0007669"/>
    <property type="project" value="UniProtKB-EC"/>
</dbReference>
<dbReference type="Gene3D" id="3.30.450.20">
    <property type="entry name" value="PAS domain"/>
    <property type="match status" value="1"/>
</dbReference>
<protein>
    <recommendedName>
        <fullName evidence="2">histidine kinase</fullName>
        <ecNumber evidence="2">2.7.13.3</ecNumber>
    </recommendedName>
</protein>
<dbReference type="InterPro" id="IPR000673">
    <property type="entry name" value="Sig_transdc_resp-reg_Me-estase"/>
</dbReference>
<keyword evidence="5" id="KW-0547">Nucleotide-binding</keyword>
<keyword evidence="6" id="KW-0418">Kinase</keyword>
<evidence type="ECO:0000256" key="5">
    <source>
        <dbReference type="ARBA" id="ARBA00022741"/>
    </source>
</evidence>
<evidence type="ECO:0000256" key="7">
    <source>
        <dbReference type="ARBA" id="ARBA00022840"/>
    </source>
</evidence>
<reference evidence="10 11" key="1">
    <citation type="submission" date="2014-10" db="EMBL/GenBank/DDBJ databases">
        <title>Genome sequence of Ponticoccus sp. strain UMTAT08 isolated from clonal culture of toxic dinoflagellate Alexandrium tamiyavanichii.</title>
        <authorList>
            <person name="Gan H.Y."/>
            <person name="Muhd D.-D."/>
            <person name="Mohd Noor M.E."/>
            <person name="Yeong Y.S."/>
            <person name="Usup G."/>
        </authorList>
    </citation>
    <scope>NUCLEOTIDE SEQUENCE [LARGE SCALE GENOMIC DNA]</scope>
    <source>
        <strain evidence="10 11">UMTAT08</strain>
    </source>
</reference>
<dbReference type="Pfam" id="PF01739">
    <property type="entry name" value="CheR"/>
    <property type="match status" value="1"/>
</dbReference>
<dbReference type="AlphaFoldDB" id="A0A0B3SKU1"/>
<keyword evidence="8" id="KW-0175">Coiled coil</keyword>
<dbReference type="RefSeq" id="WP_043144926.1">
    <property type="nucleotide sequence ID" value="NZ_JSUQ01000019.1"/>
</dbReference>
<dbReference type="SMART" id="SM00911">
    <property type="entry name" value="HWE_HK"/>
    <property type="match status" value="1"/>
</dbReference>
<evidence type="ECO:0000256" key="6">
    <source>
        <dbReference type="ARBA" id="ARBA00022777"/>
    </source>
</evidence>
<dbReference type="InterPro" id="IPR011102">
    <property type="entry name" value="Sig_transdc_His_kinase_HWE"/>
</dbReference>
<name>A0A0B3SKU1_9RHOB</name>
<dbReference type="SMART" id="SM00138">
    <property type="entry name" value="MeTrc"/>
    <property type="match status" value="1"/>
</dbReference>
<dbReference type="Proteomes" id="UP000030960">
    <property type="component" value="Unassembled WGS sequence"/>
</dbReference>
<dbReference type="SUPFAM" id="SSF55785">
    <property type="entry name" value="PYP-like sensor domain (PAS domain)"/>
    <property type="match status" value="1"/>
</dbReference>
<dbReference type="InterPro" id="IPR013656">
    <property type="entry name" value="PAS_4"/>
</dbReference>
<dbReference type="Pfam" id="PF07536">
    <property type="entry name" value="HWE_HK"/>
    <property type="match status" value="1"/>
</dbReference>
<evidence type="ECO:0000256" key="3">
    <source>
        <dbReference type="ARBA" id="ARBA00022553"/>
    </source>
</evidence>
<dbReference type="Gene3D" id="3.30.565.10">
    <property type="entry name" value="Histidine kinase-like ATPase, C-terminal domain"/>
    <property type="match status" value="1"/>
</dbReference>
<dbReference type="InterPro" id="IPR000780">
    <property type="entry name" value="CheR_MeTrfase"/>
</dbReference>
<dbReference type="GO" id="GO:0008757">
    <property type="term" value="F:S-adenosylmethionine-dependent methyltransferase activity"/>
    <property type="evidence" value="ECO:0007669"/>
    <property type="project" value="InterPro"/>
</dbReference>
<comment type="catalytic activity">
    <reaction evidence="1">
        <text>ATP + protein L-histidine = ADP + protein N-phospho-L-histidine.</text>
        <dbReference type="EC" id="2.7.13.3"/>
    </reaction>
</comment>
<feature type="coiled-coil region" evidence="8">
    <location>
        <begin position="583"/>
        <end position="656"/>
    </location>
</feature>
<keyword evidence="4" id="KW-0808">Transferase</keyword>
<sequence>MMIAAICAPPDAREALVACVAAIRPGSGLCWVVLPMRRTPADAELLDALRVVARVPVDMAEDGLAPVADRVLVVPGGQGARVAGGVLRLVPEDGSPLDDCLSSLAESEPAGIAVLLPGGVTLPTLGARALQAAGGVVLAVGSATLADREVTAEDAPRVVTAIHQARVAQAAGDGPSNEQLDRAARLLGFADRPRPALLAARMLRRMAIEGGLAPEVYLAQLRRDPAERQRLARDVMQGTAQEVSDAVVIDRLRDLVLIPLLQRKQAGFRVWVPGCGQGDLVYQLAMRIIELTTERQDRRPWKIFGTDTDALALRKARSGDYGAEAAAALDPGRRARFLRRGDGGYTVDLALRELCVFAEHDLYADAPFGWLDLVVCLRPALLGRPEKAEVALARFDYGLQADGFLAVLPQMAPLLDPEGFEPLGEDGLLFRRRKTHGGARVSAMRGHRPGERLTETALAERGVLQMLGTVFASVDDTGRFIHVSAPMRAFLSPVRPGVAYGLQDLRDPARAHAAMEALAEVRDEGREIAVRTSAGEGAAAKGEVRVTASAEQAGRYLVVLCDGEDGDLPVLERVGAVPWQRRLDRLQWRTESAEMALSSANRELLALNEELQSSNRELRISRGELELINSKLQAFNRELLESSAQLEQQNAELQAIYDGVPVGLGMIGKDMRWLRGNRFLAELFGLDPDALRLAPGDTPVPVQIGDFAARIEAVLDGAAPLEGIEISAAQDRRLVGDIFPVLRDGEVTAAGIAVRDVTSERALEEQKDLLTAELQHRVKNMLAVVRAVTRFTAQRSGDKTELASRLSQRLASMGRTFELLSDGGWDWQGLRGLAQSSLAAFVDLSDERFIYQGEDVALPPEEAQAIGLALHELGTNAVKYGAWSVPDGRVVLDVVTSGEGLSRMTWRETGGPEVVPPERTGFGAFLLGTILGRQLQATVVMDYRPEGLCVTISRMGAG</sequence>
<dbReference type="InterPro" id="IPR029063">
    <property type="entry name" value="SAM-dependent_MTases_sf"/>
</dbReference>
<evidence type="ECO:0000256" key="8">
    <source>
        <dbReference type="SAM" id="Coils"/>
    </source>
</evidence>
<dbReference type="PATRIC" id="fig|1515334.3.peg.4241"/>
<dbReference type="GO" id="GO:0005737">
    <property type="term" value="C:cytoplasm"/>
    <property type="evidence" value="ECO:0007669"/>
    <property type="project" value="InterPro"/>
</dbReference>
<dbReference type="EC" id="2.7.13.3" evidence="2"/>
<evidence type="ECO:0000259" key="9">
    <source>
        <dbReference type="PROSITE" id="PS50123"/>
    </source>
</evidence>
<dbReference type="InterPro" id="IPR035909">
    <property type="entry name" value="CheB_C"/>
</dbReference>
<dbReference type="PROSITE" id="PS50123">
    <property type="entry name" value="CHER"/>
    <property type="match status" value="1"/>
</dbReference>
<dbReference type="GO" id="GO:0008984">
    <property type="term" value="F:protein-glutamate methylesterase activity"/>
    <property type="evidence" value="ECO:0007669"/>
    <property type="project" value="InterPro"/>
</dbReference>
<dbReference type="Gene3D" id="3.40.50.150">
    <property type="entry name" value="Vaccinia Virus protein VP39"/>
    <property type="match status" value="1"/>
</dbReference>
<dbReference type="EMBL" id="JSUQ01000019">
    <property type="protein sequence ID" value="KHQ51174.1"/>
    <property type="molecule type" value="Genomic_DNA"/>
</dbReference>
<dbReference type="InterPro" id="IPR022642">
    <property type="entry name" value="CheR_C"/>
</dbReference>
<dbReference type="InterPro" id="IPR035965">
    <property type="entry name" value="PAS-like_dom_sf"/>
</dbReference>